<dbReference type="EMBL" id="MU273529">
    <property type="protein sequence ID" value="KAI0033063.1"/>
    <property type="molecule type" value="Genomic_DNA"/>
</dbReference>
<dbReference type="Proteomes" id="UP000814128">
    <property type="component" value="Unassembled WGS sequence"/>
</dbReference>
<reference evidence="1" key="2">
    <citation type="journal article" date="2022" name="New Phytol.">
        <title>Evolutionary transition to the ectomycorrhizal habit in the genomes of a hyperdiverse lineage of mushroom-forming fungi.</title>
        <authorList>
            <person name="Looney B."/>
            <person name="Miyauchi S."/>
            <person name="Morin E."/>
            <person name="Drula E."/>
            <person name="Courty P.E."/>
            <person name="Kohler A."/>
            <person name="Kuo A."/>
            <person name="LaButti K."/>
            <person name="Pangilinan J."/>
            <person name="Lipzen A."/>
            <person name="Riley R."/>
            <person name="Andreopoulos W."/>
            <person name="He G."/>
            <person name="Johnson J."/>
            <person name="Nolan M."/>
            <person name="Tritt A."/>
            <person name="Barry K.W."/>
            <person name="Grigoriev I.V."/>
            <person name="Nagy L.G."/>
            <person name="Hibbett D."/>
            <person name="Henrissat B."/>
            <person name="Matheny P.B."/>
            <person name="Labbe J."/>
            <person name="Martin F.M."/>
        </authorList>
    </citation>
    <scope>NUCLEOTIDE SEQUENCE</scope>
    <source>
        <strain evidence="1">EC-137</strain>
    </source>
</reference>
<keyword evidence="2" id="KW-1185">Reference proteome</keyword>
<reference evidence="1" key="1">
    <citation type="submission" date="2021-02" db="EMBL/GenBank/DDBJ databases">
        <authorList>
            <consortium name="DOE Joint Genome Institute"/>
            <person name="Ahrendt S."/>
            <person name="Looney B.P."/>
            <person name="Miyauchi S."/>
            <person name="Morin E."/>
            <person name="Drula E."/>
            <person name="Courty P.E."/>
            <person name="Chicoki N."/>
            <person name="Fauchery L."/>
            <person name="Kohler A."/>
            <person name="Kuo A."/>
            <person name="Labutti K."/>
            <person name="Pangilinan J."/>
            <person name="Lipzen A."/>
            <person name="Riley R."/>
            <person name="Andreopoulos W."/>
            <person name="He G."/>
            <person name="Johnson J."/>
            <person name="Barry K.W."/>
            <person name="Grigoriev I.V."/>
            <person name="Nagy L."/>
            <person name="Hibbett D."/>
            <person name="Henrissat B."/>
            <person name="Matheny P.B."/>
            <person name="Labbe J."/>
            <person name="Martin F."/>
        </authorList>
    </citation>
    <scope>NUCLEOTIDE SEQUENCE</scope>
    <source>
        <strain evidence="1">EC-137</strain>
    </source>
</reference>
<gene>
    <name evidence="1" type="ORF">K488DRAFT_85295</name>
</gene>
<comment type="caution">
    <text evidence="1">The sequence shown here is derived from an EMBL/GenBank/DDBJ whole genome shotgun (WGS) entry which is preliminary data.</text>
</comment>
<evidence type="ECO:0000313" key="1">
    <source>
        <dbReference type="EMBL" id="KAI0033063.1"/>
    </source>
</evidence>
<proteinExistence type="predicted"/>
<organism evidence="1 2">
    <name type="scientific">Vararia minispora EC-137</name>
    <dbReference type="NCBI Taxonomy" id="1314806"/>
    <lineage>
        <taxon>Eukaryota</taxon>
        <taxon>Fungi</taxon>
        <taxon>Dikarya</taxon>
        <taxon>Basidiomycota</taxon>
        <taxon>Agaricomycotina</taxon>
        <taxon>Agaricomycetes</taxon>
        <taxon>Russulales</taxon>
        <taxon>Lachnocladiaceae</taxon>
        <taxon>Vararia</taxon>
    </lineage>
</organism>
<name>A0ACB8QN57_9AGAM</name>
<sequence length="576" mass="63814">MVLAPIAVIRCNEVCDLGWIKLSHVCRTWRYQAIACQYAWASSVGQLPRATQVFLERAGSTPVDVIITGERPLLPSQAMAFSSADEASVDSILECIDFHRVRVLTVADGRAHVFPFATHLNEQGSTDPLASLTHVILEAYSWNISRREAVYLASAGCCLNAPNLETLRLKNCFMDLECEALTSLDIQYDGSLLPRPSAAIIVEALSCCPALTTLRLHNALCVEEVIDITDDPFGAFLIVELRDLEYLSATGPAHSLEDLLTHLSFPPATVVHLDACIWPVGAPDIVRQLARPFREHLLQDFVTVAVDHDVHYSQQLTRVRMWKKAGLVNLGPAIRFGVSSDDSGPRPHFEVTVRDHSPGRWVTVVNCFARRLEPDSVRSLALSLPSAEFSAEAVPRWIEILDRFPRLTVLYPKLRIELISMPNAIVIYPNGPGFNVGPALASRDNMTSLMVELNLPCEVDGRIGDDAIANFLACDVRQVCNFFNPKRTIFRWHYSMYAGSSGPVNEVACVVRKDTSTVIRGPVVVVKDTPQNLWSTLDTTVRASELASSIWTYHRTGLDVGQVYSERALIRWLGSS</sequence>
<accession>A0ACB8QN57</accession>
<protein>
    <submittedName>
        <fullName evidence="1">Uncharacterized protein</fullName>
    </submittedName>
</protein>
<evidence type="ECO:0000313" key="2">
    <source>
        <dbReference type="Proteomes" id="UP000814128"/>
    </source>
</evidence>